<sequence length="283" mass="32297">MRIQPECIPCILRQALETCKIATEEESKWEEALQKVAYSLSKTTFDNVTPLEVSHNAQRIVRRVTGVSDPYEDLKKRSNRKAMRTYSNLKKRVSDSEDTFYTATKIAIAGNVIDVGPGHEFEIKETIENVLGREFSINHFDFFKREVKNADKIFYLGDNAGEIVFDRIFLEELPGKEITFFVRNSPILNDVTIKEVKSVGLDQLSEIKKIKTEKQDSRLDGITEDFFDKLKNADVVISKGQGNYEAFSGIDANIFYLLMVKCSLVAESLERKEGDIIIKAARY</sequence>
<dbReference type="InterPro" id="IPR036075">
    <property type="entry name" value="ARMT-1-like_metal-bd_sf"/>
</dbReference>
<reference evidence="2 3" key="1">
    <citation type="journal article" date="2016" name="Sci. Rep.">
        <title>Metabolic traits of an uncultured archaeal lineage -MSBL1- from brine pools of the Red Sea.</title>
        <authorList>
            <person name="Mwirichia R."/>
            <person name="Alam I."/>
            <person name="Rashid M."/>
            <person name="Vinu M."/>
            <person name="Ba-Alawi W."/>
            <person name="Anthony Kamau A."/>
            <person name="Kamanda Ngugi D."/>
            <person name="Goker M."/>
            <person name="Klenk H.P."/>
            <person name="Bajic V."/>
            <person name="Stingl U."/>
        </authorList>
    </citation>
    <scope>NUCLEOTIDE SEQUENCE [LARGE SCALE GENOMIC DNA]</scope>
    <source>
        <strain evidence="2">SCGC-AAA382A03</strain>
    </source>
</reference>
<dbReference type="SUPFAM" id="SSF111321">
    <property type="entry name" value="AF1104-like"/>
    <property type="match status" value="1"/>
</dbReference>
<protein>
    <recommendedName>
        <fullName evidence="1">Damage-control phosphatase ARMT1-like metal-binding domain-containing protein</fullName>
    </recommendedName>
</protein>
<dbReference type="Gene3D" id="1.10.8.380">
    <property type="entry name" value="Uncharacterised protein PF01937, DUF89, domain 1"/>
    <property type="match status" value="1"/>
</dbReference>
<accession>A0A133VEP7</accession>
<gene>
    <name evidence="2" type="ORF">AKJ49_01590</name>
</gene>
<evidence type="ECO:0000313" key="2">
    <source>
        <dbReference type="EMBL" id="KXB04887.1"/>
    </source>
</evidence>
<evidence type="ECO:0000259" key="1">
    <source>
        <dbReference type="Pfam" id="PF01937"/>
    </source>
</evidence>
<dbReference type="Pfam" id="PF01937">
    <property type="entry name" value="ARMT1-like_dom"/>
    <property type="match status" value="1"/>
</dbReference>
<comment type="caution">
    <text evidence="2">The sequence shown here is derived from an EMBL/GenBank/DDBJ whole genome shotgun (WGS) entry which is preliminary data.</text>
</comment>
<organism evidence="2 3">
    <name type="scientific">candidate division MSBL1 archaeon SCGC-AAA382A03</name>
    <dbReference type="NCBI Taxonomy" id="1698278"/>
    <lineage>
        <taxon>Archaea</taxon>
        <taxon>Methanobacteriati</taxon>
        <taxon>Methanobacteriota</taxon>
        <taxon>candidate division MSBL1</taxon>
    </lineage>
</organism>
<name>A0A133VEP7_9EURY</name>
<dbReference type="AlphaFoldDB" id="A0A133VEP7"/>
<dbReference type="Gene3D" id="1.10.285.20">
    <property type="entry name" value="Uncharacterised protein PF01937, DUF89, domain 2"/>
    <property type="match status" value="1"/>
</dbReference>
<dbReference type="InterPro" id="IPR014444">
    <property type="entry name" value="PH1575-like"/>
</dbReference>
<dbReference type="EMBL" id="LHYC01000041">
    <property type="protein sequence ID" value="KXB04887.1"/>
    <property type="molecule type" value="Genomic_DNA"/>
</dbReference>
<dbReference type="PIRSF" id="PIRSF006593">
    <property type="entry name" value="UCP006593"/>
    <property type="match status" value="1"/>
</dbReference>
<feature type="domain" description="Damage-control phosphatase ARMT1-like metal-binding" evidence="1">
    <location>
        <begin position="4"/>
        <end position="275"/>
    </location>
</feature>
<dbReference type="PATRIC" id="fig|1698278.3.peg.312"/>
<dbReference type="InterPro" id="IPR002791">
    <property type="entry name" value="ARMT1-like_metal-bd"/>
</dbReference>
<keyword evidence="3" id="KW-1185">Reference proteome</keyword>
<proteinExistence type="predicted"/>
<evidence type="ECO:0000313" key="3">
    <source>
        <dbReference type="Proteomes" id="UP000070549"/>
    </source>
</evidence>
<dbReference type="Gene3D" id="3.40.50.10880">
    <property type="entry name" value="Uncharacterised protein PF01937, DUF89, domain 3"/>
    <property type="match status" value="1"/>
</dbReference>
<dbReference type="Proteomes" id="UP000070549">
    <property type="component" value="Unassembled WGS sequence"/>
</dbReference>